<dbReference type="Proteomes" id="UP000324800">
    <property type="component" value="Unassembled WGS sequence"/>
</dbReference>
<dbReference type="AlphaFoldDB" id="A0A5J4RMA3"/>
<evidence type="ECO:0000313" key="2">
    <source>
        <dbReference type="Proteomes" id="UP000324800"/>
    </source>
</evidence>
<name>A0A5J4RMA3_9EUKA</name>
<evidence type="ECO:0008006" key="3">
    <source>
        <dbReference type="Google" id="ProtNLM"/>
    </source>
</evidence>
<sequence length="185" mass="20822">MFQNVNITSCQIYESSSGVVHLQYYTGGTVTFESCYFRYNVIVTPFYLGKKPFGGALLIELSRSSFSASQGFDDVLQQLSNTRVLNIRYCFFDSNIGDCGGAVTVTGTRDLLQEQRIHFSYCNFLNNIAGSIFLYEDEPYGNDIYFYIIDASSILYNETSSPSGQSPKIQSTFFTQCSSYNYSPL</sequence>
<proteinExistence type="predicted"/>
<feature type="non-terminal residue" evidence="1">
    <location>
        <position position="185"/>
    </location>
</feature>
<reference evidence="1 2" key="1">
    <citation type="submission" date="2019-03" db="EMBL/GenBank/DDBJ databases">
        <title>Single cell metagenomics reveals metabolic interactions within the superorganism composed of flagellate Streblomastix strix and complex community of Bacteroidetes bacteria on its surface.</title>
        <authorList>
            <person name="Treitli S.C."/>
            <person name="Kolisko M."/>
            <person name="Husnik F."/>
            <person name="Keeling P."/>
            <person name="Hampl V."/>
        </authorList>
    </citation>
    <scope>NUCLEOTIDE SEQUENCE [LARGE SCALE GENOMIC DNA]</scope>
    <source>
        <strain evidence="1">ST1C</strain>
    </source>
</reference>
<evidence type="ECO:0000313" key="1">
    <source>
        <dbReference type="EMBL" id="KAA6335027.1"/>
    </source>
</evidence>
<protein>
    <recommendedName>
        <fullName evidence="3">Right handed beta helix domain-containing protein</fullName>
    </recommendedName>
</protein>
<comment type="caution">
    <text evidence="1">The sequence shown here is derived from an EMBL/GenBank/DDBJ whole genome shotgun (WGS) entry which is preliminary data.</text>
</comment>
<dbReference type="EMBL" id="SNRW01041865">
    <property type="protein sequence ID" value="KAA6335027.1"/>
    <property type="molecule type" value="Genomic_DNA"/>
</dbReference>
<gene>
    <name evidence="1" type="ORF">EZS28_053008</name>
</gene>
<accession>A0A5J4RMA3</accession>
<organism evidence="1 2">
    <name type="scientific">Streblomastix strix</name>
    <dbReference type="NCBI Taxonomy" id="222440"/>
    <lineage>
        <taxon>Eukaryota</taxon>
        <taxon>Metamonada</taxon>
        <taxon>Preaxostyla</taxon>
        <taxon>Oxymonadida</taxon>
        <taxon>Streblomastigidae</taxon>
        <taxon>Streblomastix</taxon>
    </lineage>
</organism>